<feature type="domain" description="Methyltransferase type 11" evidence="2">
    <location>
        <begin position="81"/>
        <end position="171"/>
    </location>
</feature>
<gene>
    <name evidence="3" type="ORF">V1633_14555</name>
</gene>
<dbReference type="Gene3D" id="3.40.50.150">
    <property type="entry name" value="Vaccinia Virus protein VP39"/>
    <property type="match status" value="1"/>
</dbReference>
<feature type="compositionally biased region" description="Basic and acidic residues" evidence="1">
    <location>
        <begin position="13"/>
        <end position="24"/>
    </location>
</feature>
<keyword evidence="3" id="KW-0808">Transferase</keyword>
<proteinExistence type="predicted"/>
<feature type="region of interest" description="Disordered" evidence="1">
    <location>
        <begin position="1"/>
        <end position="24"/>
    </location>
</feature>
<dbReference type="InterPro" id="IPR013216">
    <property type="entry name" value="Methyltransf_11"/>
</dbReference>
<evidence type="ECO:0000313" key="4">
    <source>
        <dbReference type="Proteomes" id="UP001332243"/>
    </source>
</evidence>
<organism evidence="3 4">
    <name type="scientific">Plantactinospora sonchi</name>
    <dbReference type="NCBI Taxonomy" id="1544735"/>
    <lineage>
        <taxon>Bacteria</taxon>
        <taxon>Bacillati</taxon>
        <taxon>Actinomycetota</taxon>
        <taxon>Actinomycetes</taxon>
        <taxon>Micromonosporales</taxon>
        <taxon>Micromonosporaceae</taxon>
        <taxon>Plantactinospora</taxon>
    </lineage>
</organism>
<comment type="caution">
    <text evidence="3">The sequence shown here is derived from an EMBL/GenBank/DDBJ whole genome shotgun (WGS) entry which is preliminary data.</text>
</comment>
<dbReference type="GO" id="GO:0008168">
    <property type="term" value="F:methyltransferase activity"/>
    <property type="evidence" value="ECO:0007669"/>
    <property type="project" value="UniProtKB-KW"/>
</dbReference>
<dbReference type="Proteomes" id="UP001332243">
    <property type="component" value="Unassembled WGS sequence"/>
</dbReference>
<dbReference type="EMBL" id="JAZGQK010000012">
    <property type="protein sequence ID" value="MEE6259706.1"/>
    <property type="molecule type" value="Genomic_DNA"/>
</dbReference>
<dbReference type="CDD" id="cd02440">
    <property type="entry name" value="AdoMet_MTases"/>
    <property type="match status" value="1"/>
</dbReference>
<evidence type="ECO:0000313" key="3">
    <source>
        <dbReference type="EMBL" id="MEE6259706.1"/>
    </source>
</evidence>
<accession>A0ABU7RT71</accession>
<dbReference type="GO" id="GO:0032259">
    <property type="term" value="P:methylation"/>
    <property type="evidence" value="ECO:0007669"/>
    <property type="project" value="UniProtKB-KW"/>
</dbReference>
<evidence type="ECO:0000259" key="2">
    <source>
        <dbReference type="Pfam" id="PF08241"/>
    </source>
</evidence>
<dbReference type="SUPFAM" id="SSF53335">
    <property type="entry name" value="S-adenosyl-L-methionine-dependent methyltransferases"/>
    <property type="match status" value="1"/>
</dbReference>
<evidence type="ECO:0000256" key="1">
    <source>
        <dbReference type="SAM" id="MobiDB-lite"/>
    </source>
</evidence>
<keyword evidence="4" id="KW-1185">Reference proteome</keyword>
<sequence length="265" mass="28877">MRESPSRSTPRSVEADGRLVNRDGYGDGTAVRRYVADPYHRVRRELAVRMLLDGVRSGGNGVAGRDAPAGRPAAGARRPVLELGCGPVSMLADVPDPPWPPLVADLAFDAVVAARWPAVGALCLDVTRPLPLRDGALAGVLMGELIEHVYDPLALLRECRRVLAPTGLLVLTTPNLAGLQDRFSFLLGRAPRQVNPAHPYLRMHIRPFTVSLLRDVLRRAELEPVLVRSNYVGWRLRGGRWVKSRTLARLLPGLGGSLVVAARPR</sequence>
<dbReference type="InterPro" id="IPR029063">
    <property type="entry name" value="SAM-dependent_MTases_sf"/>
</dbReference>
<reference evidence="3 4" key="1">
    <citation type="submission" date="2024-01" db="EMBL/GenBank/DDBJ databases">
        <title>Genome insights into Plantactinospora sonchi sp. nov.</title>
        <authorList>
            <person name="Wang L."/>
        </authorList>
    </citation>
    <scope>NUCLEOTIDE SEQUENCE [LARGE SCALE GENOMIC DNA]</scope>
    <source>
        <strain evidence="3 4">NEAU-QY2</strain>
    </source>
</reference>
<keyword evidence="3" id="KW-0489">Methyltransferase</keyword>
<name>A0ABU7RT71_9ACTN</name>
<dbReference type="RefSeq" id="WP_331214830.1">
    <property type="nucleotide sequence ID" value="NZ_JAZGQK010000012.1"/>
</dbReference>
<protein>
    <submittedName>
        <fullName evidence="3">Methyltransferase domain-containing protein</fullName>
    </submittedName>
</protein>
<feature type="compositionally biased region" description="Polar residues" evidence="1">
    <location>
        <begin position="1"/>
        <end position="11"/>
    </location>
</feature>
<dbReference type="Pfam" id="PF08241">
    <property type="entry name" value="Methyltransf_11"/>
    <property type="match status" value="1"/>
</dbReference>